<dbReference type="InterPro" id="IPR000551">
    <property type="entry name" value="MerR-type_HTH_dom"/>
</dbReference>
<dbReference type="Proteomes" id="UP001529369">
    <property type="component" value="Unassembled WGS sequence"/>
</dbReference>
<evidence type="ECO:0000256" key="1">
    <source>
        <dbReference type="ARBA" id="ARBA00004496"/>
    </source>
</evidence>
<feature type="region of interest" description="Disordered" evidence="7">
    <location>
        <begin position="140"/>
        <end position="169"/>
    </location>
</feature>
<evidence type="ECO:0000313" key="10">
    <source>
        <dbReference type="Proteomes" id="UP001529369"/>
    </source>
</evidence>
<proteinExistence type="predicted"/>
<dbReference type="InterPro" id="IPR047057">
    <property type="entry name" value="MerR_fam"/>
</dbReference>
<dbReference type="PANTHER" id="PTHR30204">
    <property type="entry name" value="REDOX-CYCLING DRUG-SENSING TRANSCRIPTIONAL ACTIVATOR SOXR"/>
    <property type="match status" value="1"/>
</dbReference>
<comment type="subcellular location">
    <subcellularLocation>
        <location evidence="1">Cytoplasm</location>
    </subcellularLocation>
</comment>
<feature type="domain" description="HTH merR-type" evidence="8">
    <location>
        <begin position="13"/>
        <end position="82"/>
    </location>
</feature>
<keyword evidence="5" id="KW-0804">Transcription</keyword>
<dbReference type="PROSITE" id="PS00552">
    <property type="entry name" value="HTH_MERR_1"/>
    <property type="match status" value="1"/>
</dbReference>
<dbReference type="InterPro" id="IPR011789">
    <property type="entry name" value="CueR"/>
</dbReference>
<dbReference type="PRINTS" id="PR00040">
    <property type="entry name" value="HTHMERR"/>
</dbReference>
<dbReference type="PANTHER" id="PTHR30204:SF94">
    <property type="entry name" value="HEAVY METAL-DEPENDENT TRANSCRIPTIONAL REGULATOR HI_0293-RELATED"/>
    <property type="match status" value="1"/>
</dbReference>
<dbReference type="SUPFAM" id="SSF46955">
    <property type="entry name" value="Putative DNA-binding domain"/>
    <property type="match status" value="1"/>
</dbReference>
<evidence type="ECO:0000256" key="5">
    <source>
        <dbReference type="ARBA" id="ARBA00023163"/>
    </source>
</evidence>
<dbReference type="EMBL" id="JAUFPN010000036">
    <property type="protein sequence ID" value="MDN3563541.1"/>
    <property type="molecule type" value="Genomic_DNA"/>
</dbReference>
<accession>A0ABT8A1I3</accession>
<keyword evidence="6" id="KW-0175">Coiled coil</keyword>
<evidence type="ECO:0000313" key="9">
    <source>
        <dbReference type="EMBL" id="MDN3563541.1"/>
    </source>
</evidence>
<keyword evidence="4" id="KW-0238">DNA-binding</keyword>
<dbReference type="NCBIfam" id="TIGR02044">
    <property type="entry name" value="CueR"/>
    <property type="match status" value="1"/>
</dbReference>
<dbReference type="SMART" id="SM00422">
    <property type="entry name" value="HTH_MERR"/>
    <property type="match status" value="1"/>
</dbReference>
<dbReference type="PROSITE" id="PS50937">
    <property type="entry name" value="HTH_MERR_2"/>
    <property type="match status" value="1"/>
</dbReference>
<keyword evidence="2" id="KW-0963">Cytoplasm</keyword>
<organism evidence="9 10">
    <name type="scientific">Paeniroseomonas aquatica</name>
    <dbReference type="NCBI Taxonomy" id="373043"/>
    <lineage>
        <taxon>Bacteria</taxon>
        <taxon>Pseudomonadati</taxon>
        <taxon>Pseudomonadota</taxon>
        <taxon>Alphaproteobacteria</taxon>
        <taxon>Acetobacterales</taxon>
        <taxon>Acetobacteraceae</taxon>
        <taxon>Paeniroseomonas</taxon>
    </lineage>
</organism>
<dbReference type="InterPro" id="IPR009061">
    <property type="entry name" value="DNA-bd_dom_put_sf"/>
</dbReference>
<evidence type="ECO:0000259" key="8">
    <source>
        <dbReference type="PROSITE" id="PS50937"/>
    </source>
</evidence>
<comment type="caution">
    <text evidence="9">The sequence shown here is derived from an EMBL/GenBank/DDBJ whole genome shotgun (WGS) entry which is preliminary data.</text>
</comment>
<reference evidence="10" key="1">
    <citation type="journal article" date="2019" name="Int. J. Syst. Evol. Microbiol.">
        <title>The Global Catalogue of Microorganisms (GCM) 10K type strain sequencing project: providing services to taxonomists for standard genome sequencing and annotation.</title>
        <authorList>
            <consortium name="The Broad Institute Genomics Platform"/>
            <consortium name="The Broad Institute Genome Sequencing Center for Infectious Disease"/>
            <person name="Wu L."/>
            <person name="Ma J."/>
        </authorList>
    </citation>
    <scope>NUCLEOTIDE SEQUENCE [LARGE SCALE GENOMIC DNA]</scope>
    <source>
        <strain evidence="10">CECT 7131</strain>
    </source>
</reference>
<dbReference type="Gene3D" id="1.10.1660.10">
    <property type="match status" value="1"/>
</dbReference>
<protein>
    <submittedName>
        <fullName evidence="9">Cu(I)-responsive transcriptional regulator</fullName>
    </submittedName>
</protein>
<name>A0ABT8A1I3_9PROT</name>
<dbReference type="CDD" id="cd01108">
    <property type="entry name" value="HTH_CueR"/>
    <property type="match status" value="1"/>
</dbReference>
<feature type="coiled-coil region" evidence="6">
    <location>
        <begin position="94"/>
        <end position="121"/>
    </location>
</feature>
<evidence type="ECO:0000256" key="4">
    <source>
        <dbReference type="ARBA" id="ARBA00023125"/>
    </source>
</evidence>
<sequence length="169" mass="18652">MAASAVTGSAGRAMTIGEASGNSGVSAKLIRYYEGIGLVPTATRTEGGYRVYTDADVQTLRFIKRARNLGFSIEQIQRLLALWHDRSRASAEVRTLALEHVTELEDKINELQEMAETLRHLAVLCHNDERPDCPILADLNRSEKQGEPRGGARASGFPERQPARPRPVR</sequence>
<evidence type="ECO:0000256" key="3">
    <source>
        <dbReference type="ARBA" id="ARBA00023015"/>
    </source>
</evidence>
<keyword evidence="3" id="KW-0805">Transcription regulation</keyword>
<keyword evidence="10" id="KW-1185">Reference proteome</keyword>
<evidence type="ECO:0000256" key="7">
    <source>
        <dbReference type="SAM" id="MobiDB-lite"/>
    </source>
</evidence>
<dbReference type="Pfam" id="PF13411">
    <property type="entry name" value="MerR_1"/>
    <property type="match status" value="1"/>
</dbReference>
<evidence type="ECO:0000256" key="2">
    <source>
        <dbReference type="ARBA" id="ARBA00022490"/>
    </source>
</evidence>
<gene>
    <name evidence="9" type="primary">cueR</name>
    <name evidence="9" type="ORF">QWZ14_04025</name>
</gene>
<evidence type="ECO:0000256" key="6">
    <source>
        <dbReference type="SAM" id="Coils"/>
    </source>
</evidence>